<keyword evidence="3" id="KW-0479">Metal-binding</keyword>
<evidence type="ECO:0000256" key="5">
    <source>
        <dbReference type="ARBA" id="ARBA00023004"/>
    </source>
</evidence>
<proteinExistence type="inferred from homology"/>
<dbReference type="OrthoDB" id="9815350at2"/>
<evidence type="ECO:0000313" key="11">
    <source>
        <dbReference type="EMBL" id="SFD81986.1"/>
    </source>
</evidence>
<keyword evidence="2" id="KW-0001">2Fe-2S</keyword>
<dbReference type="GO" id="GO:0051537">
    <property type="term" value="F:2 iron, 2 sulfur cluster binding"/>
    <property type="evidence" value="ECO:0007669"/>
    <property type="project" value="UniProtKB-KW"/>
</dbReference>
<dbReference type="InterPro" id="IPR007419">
    <property type="entry name" value="BFD-like_2Fe2S-bd_dom"/>
</dbReference>
<dbReference type="Proteomes" id="UP000198611">
    <property type="component" value="Unassembled WGS sequence"/>
</dbReference>
<evidence type="ECO:0000256" key="1">
    <source>
        <dbReference type="ARBA" id="ARBA00022448"/>
    </source>
</evidence>
<keyword evidence="12" id="KW-1185">Reference proteome</keyword>
<evidence type="ECO:0000259" key="10">
    <source>
        <dbReference type="Pfam" id="PF04324"/>
    </source>
</evidence>
<dbReference type="GO" id="GO:0046872">
    <property type="term" value="F:metal ion binding"/>
    <property type="evidence" value="ECO:0007669"/>
    <property type="project" value="UniProtKB-KW"/>
</dbReference>
<dbReference type="STRING" id="1123397.SAMN05660831_02379"/>
<keyword evidence="1" id="KW-0813">Transport</keyword>
<keyword evidence="6" id="KW-0411">Iron-sulfur</keyword>
<comment type="similarity">
    <text evidence="9">Belongs to the Bfd family.</text>
</comment>
<feature type="domain" description="BFD-like [2Fe-2S]-binding" evidence="10">
    <location>
        <begin position="2"/>
        <end position="50"/>
    </location>
</feature>
<evidence type="ECO:0000256" key="6">
    <source>
        <dbReference type="ARBA" id="ARBA00023014"/>
    </source>
</evidence>
<dbReference type="PANTHER" id="PTHR37424">
    <property type="entry name" value="BACTERIOFERRITIN-ASSOCIATED FERREDOXIN"/>
    <property type="match status" value="1"/>
</dbReference>
<dbReference type="PANTHER" id="PTHR37424:SF1">
    <property type="entry name" value="BACTERIOFERRITIN-ASSOCIATED FERREDOXIN"/>
    <property type="match status" value="1"/>
</dbReference>
<reference evidence="11 12" key="1">
    <citation type="submission" date="2016-10" db="EMBL/GenBank/DDBJ databases">
        <authorList>
            <person name="de Groot N.N."/>
        </authorList>
    </citation>
    <scope>NUCLEOTIDE SEQUENCE [LARGE SCALE GENOMIC DNA]</scope>
    <source>
        <strain evidence="11 12">HL3</strain>
    </source>
</reference>
<gene>
    <name evidence="11" type="ORF">SAMN05660831_02379</name>
</gene>
<evidence type="ECO:0000313" key="12">
    <source>
        <dbReference type="Proteomes" id="UP000198611"/>
    </source>
</evidence>
<keyword evidence="4" id="KW-0249">Electron transport</keyword>
<evidence type="ECO:0000256" key="3">
    <source>
        <dbReference type="ARBA" id="ARBA00022723"/>
    </source>
</evidence>
<accession>A0A1I1VGC7</accession>
<keyword evidence="5" id="KW-0408">Iron</keyword>
<dbReference type="InterPro" id="IPR052371">
    <property type="entry name" value="BFD-associated_ferredoxin"/>
</dbReference>
<dbReference type="Gene3D" id="1.10.10.1100">
    <property type="entry name" value="BFD-like [2Fe-2S]-binding domain"/>
    <property type="match status" value="1"/>
</dbReference>
<evidence type="ECO:0000256" key="8">
    <source>
        <dbReference type="ARBA" id="ARBA00039386"/>
    </source>
</evidence>
<evidence type="ECO:0000256" key="4">
    <source>
        <dbReference type="ARBA" id="ARBA00022982"/>
    </source>
</evidence>
<protein>
    <recommendedName>
        <fullName evidence="8">Bacterioferritin-associated ferredoxin</fullName>
    </recommendedName>
</protein>
<sequence>MYVCLCQGVTDKQIHAEVERGADTWKEVRENLGVAKQCGRCGQCAKGIVREAVAEKHAVATLPLAV</sequence>
<organism evidence="11 12">
    <name type="scientific">Thiohalospira halophila DSM 15071</name>
    <dbReference type="NCBI Taxonomy" id="1123397"/>
    <lineage>
        <taxon>Bacteria</taxon>
        <taxon>Pseudomonadati</taxon>
        <taxon>Pseudomonadota</taxon>
        <taxon>Gammaproteobacteria</taxon>
        <taxon>Thiohalospirales</taxon>
        <taxon>Thiohalospiraceae</taxon>
        <taxon>Thiohalospira</taxon>
    </lineage>
</organism>
<dbReference type="AlphaFoldDB" id="A0A1I1VGC7"/>
<evidence type="ECO:0000256" key="9">
    <source>
        <dbReference type="ARBA" id="ARBA00046332"/>
    </source>
</evidence>
<evidence type="ECO:0000256" key="7">
    <source>
        <dbReference type="ARBA" id="ARBA00034078"/>
    </source>
</evidence>
<dbReference type="EMBL" id="FOMJ01000009">
    <property type="protein sequence ID" value="SFD81986.1"/>
    <property type="molecule type" value="Genomic_DNA"/>
</dbReference>
<comment type="cofactor">
    <cofactor evidence="7">
        <name>[2Fe-2S] cluster</name>
        <dbReference type="ChEBI" id="CHEBI:190135"/>
    </cofactor>
</comment>
<evidence type="ECO:0000256" key="2">
    <source>
        <dbReference type="ARBA" id="ARBA00022714"/>
    </source>
</evidence>
<dbReference type="InterPro" id="IPR041854">
    <property type="entry name" value="BFD-like_2Fe2S-bd_dom_sf"/>
</dbReference>
<name>A0A1I1VGC7_9GAMM</name>
<dbReference type="Pfam" id="PF04324">
    <property type="entry name" value="Fer2_BFD"/>
    <property type="match status" value="1"/>
</dbReference>